<dbReference type="InterPro" id="IPR036188">
    <property type="entry name" value="FAD/NAD-bd_sf"/>
</dbReference>
<dbReference type="Pfam" id="PF13450">
    <property type="entry name" value="NAD_binding_8"/>
    <property type="match status" value="1"/>
</dbReference>
<proteinExistence type="predicted"/>
<evidence type="ECO:0000313" key="1">
    <source>
        <dbReference type="EMBL" id="GAA5154884.1"/>
    </source>
</evidence>
<dbReference type="EMBL" id="BAABKG010000005">
    <property type="protein sequence ID" value="GAA5154884.1"/>
    <property type="molecule type" value="Genomic_DNA"/>
</dbReference>
<comment type="caution">
    <text evidence="1">The sequence shown here is derived from an EMBL/GenBank/DDBJ whole genome shotgun (WGS) entry which is preliminary data.</text>
</comment>
<keyword evidence="2" id="KW-1185">Reference proteome</keyword>
<dbReference type="Gene3D" id="3.50.50.60">
    <property type="entry name" value="FAD/NAD(P)-binding domain"/>
    <property type="match status" value="2"/>
</dbReference>
<dbReference type="PANTHER" id="PTHR10668:SF103">
    <property type="entry name" value="PYRIDINE NUCLEOTIDE-DISULFIDE OXIDOREDUCTASE DOMAIN-CONTAINING PROTEIN 2"/>
    <property type="match status" value="1"/>
</dbReference>
<reference evidence="2" key="1">
    <citation type="journal article" date="2019" name="Int. J. Syst. Evol. Microbiol.">
        <title>The Global Catalogue of Microorganisms (GCM) 10K type strain sequencing project: providing services to taxonomists for standard genome sequencing and annotation.</title>
        <authorList>
            <consortium name="The Broad Institute Genomics Platform"/>
            <consortium name="The Broad Institute Genome Sequencing Center for Infectious Disease"/>
            <person name="Wu L."/>
            <person name="Ma J."/>
        </authorList>
    </citation>
    <scope>NUCLEOTIDE SEQUENCE [LARGE SCALE GENOMIC DNA]</scope>
    <source>
        <strain evidence="2">JCM 18459</strain>
    </source>
</reference>
<protein>
    <submittedName>
        <fullName evidence="1">NAD(P)/FAD-dependent oxidoreductase</fullName>
    </submittedName>
</protein>
<dbReference type="Proteomes" id="UP001500221">
    <property type="component" value="Unassembled WGS sequence"/>
</dbReference>
<evidence type="ECO:0000313" key="2">
    <source>
        <dbReference type="Proteomes" id="UP001500221"/>
    </source>
</evidence>
<gene>
    <name evidence="1" type="ORF">GCM10023340_39160</name>
</gene>
<dbReference type="SUPFAM" id="SSF51905">
    <property type="entry name" value="FAD/NAD(P)-binding domain"/>
    <property type="match status" value="1"/>
</dbReference>
<organism evidence="1 2">
    <name type="scientific">Nocardioides marinquilinus</name>
    <dbReference type="NCBI Taxonomy" id="1210400"/>
    <lineage>
        <taxon>Bacteria</taxon>
        <taxon>Bacillati</taxon>
        <taxon>Actinomycetota</taxon>
        <taxon>Actinomycetes</taxon>
        <taxon>Propionibacteriales</taxon>
        <taxon>Nocardioidaceae</taxon>
        <taxon>Nocardioides</taxon>
    </lineage>
</organism>
<name>A0ABP9Q1C3_9ACTN</name>
<sequence length="515" mass="54688">MGGGHNGLVAAAYLARAGLSVQVLERLDHVGGAAVSATAFPGVPTRLSRYSYLVSLMPEPLMADLGLDVTLRSRRTASYTPTLRDGHAAGLMVERIERDETRRSFAALTGSDAEYEAWREFYADVAELARVVAPTLLEPLPSERDLRERVDPGTWRDLVTRPLGEAIERRFADDTVRGLVATDALIGTFASLNDPSLVQNRCFLYHLIGNGTGEWRVPVGGMGAVTGALHRAAVEAGAEIVTGAGVGAVRAGDDVGDGAEVEWTDADGVVHVSTARFVLANVAPWVLRILRGQGEDAATKPAGAQLKLNMLLERLPRLRSGVDPQVAFAGTLHLGEDYSQLETAYREAAAGQVPTTMPGEVYCHSLTDPTILGDVPEGTHTLTYFGLHTPPALFEADPQGAKTLAVERAIASLDQHLLDPIESCVARDADGHPCLEAKIPQDVERDLAMPGGHIFHGDLDWPWAPGRALLDTPARQWGVQTDVGPVMLCGSGARRGGAVSGIGGHNAAQAVLASR</sequence>
<accession>A0ABP9Q1C3</accession>
<dbReference type="PANTHER" id="PTHR10668">
    <property type="entry name" value="PHYTOENE DEHYDROGENASE"/>
    <property type="match status" value="1"/>
</dbReference>